<accession>A0A7W9S7Z0</accession>
<reference evidence="1 2" key="1">
    <citation type="submission" date="2020-08" db="EMBL/GenBank/DDBJ databases">
        <title>Genomic Encyclopedia of Type Strains, Phase IV (KMG-IV): sequencing the most valuable type-strain genomes for metagenomic binning, comparative biology and taxonomic classification.</title>
        <authorList>
            <person name="Goeker M."/>
        </authorList>
    </citation>
    <scope>NUCLEOTIDE SEQUENCE [LARGE SCALE GENOMIC DNA]</scope>
    <source>
        <strain evidence="1 2">DSM 11099</strain>
    </source>
</reference>
<dbReference type="RefSeq" id="WP_210307507.1">
    <property type="nucleotide sequence ID" value="NZ_JACHEU010000009.1"/>
</dbReference>
<organism evidence="1 2">
    <name type="scientific">Aquamicrobium lusatiense</name>
    <dbReference type="NCBI Taxonomy" id="89772"/>
    <lineage>
        <taxon>Bacteria</taxon>
        <taxon>Pseudomonadati</taxon>
        <taxon>Pseudomonadota</taxon>
        <taxon>Alphaproteobacteria</taxon>
        <taxon>Hyphomicrobiales</taxon>
        <taxon>Phyllobacteriaceae</taxon>
        <taxon>Aquamicrobium</taxon>
    </lineage>
</organism>
<evidence type="ECO:0000313" key="1">
    <source>
        <dbReference type="EMBL" id="MBB6014713.1"/>
    </source>
</evidence>
<keyword evidence="2" id="KW-1185">Reference proteome</keyword>
<name>A0A7W9S7Z0_9HYPH</name>
<evidence type="ECO:0008006" key="3">
    <source>
        <dbReference type="Google" id="ProtNLM"/>
    </source>
</evidence>
<gene>
    <name evidence="1" type="ORF">HNR59_004109</name>
</gene>
<protein>
    <recommendedName>
        <fullName evidence="3">Hydantoin racemase</fullName>
    </recommendedName>
</protein>
<dbReference type="EMBL" id="JACHEU010000009">
    <property type="protein sequence ID" value="MBB6014713.1"/>
    <property type="molecule type" value="Genomic_DNA"/>
</dbReference>
<comment type="caution">
    <text evidence="1">The sequence shown here is derived from an EMBL/GenBank/DDBJ whole genome shotgun (WGS) entry which is preliminary data.</text>
</comment>
<dbReference type="Proteomes" id="UP000533306">
    <property type="component" value="Unassembled WGS sequence"/>
</dbReference>
<dbReference type="AlphaFoldDB" id="A0A7W9S7Z0"/>
<dbReference type="NCBIfam" id="NF005679">
    <property type="entry name" value="PRK07475.1"/>
    <property type="match status" value="1"/>
</dbReference>
<sequence length="260" mass="28354">MPAHDPTIRRIHARTNHVCYGMGLGIIVLDDVYPGFPGDVRNASAYPFPIQYEIAEGVDIASLVRGPFRDDLLAPVLKAARRLERMGCRAIAAECGYFAWFQEEIADSVSVAVFASSLLQVSLAQMVCGSKQIVGILVASSRHLEGRHLTSVGVAPGSNYVVHGAGDDGKTPQFASLWNKDLRPQTPTAEYELAEADIVRVARDFAAAHPDMGAMVLECTGFQPFARAIQQEIGMPVFSWSTLLDYAYSVAVHRDFYGHV</sequence>
<evidence type="ECO:0000313" key="2">
    <source>
        <dbReference type="Proteomes" id="UP000533306"/>
    </source>
</evidence>
<proteinExistence type="predicted"/>